<gene>
    <name evidence="2" type="ordered locus">MTR_3g065430</name>
</gene>
<reference evidence="2 4" key="1">
    <citation type="journal article" date="2011" name="Nature">
        <title>The Medicago genome provides insight into the evolution of rhizobial symbioses.</title>
        <authorList>
            <person name="Young N.D."/>
            <person name="Debelle F."/>
            <person name="Oldroyd G.E."/>
            <person name="Geurts R."/>
            <person name="Cannon S.B."/>
            <person name="Udvardi M.K."/>
            <person name="Benedito V.A."/>
            <person name="Mayer K.F."/>
            <person name="Gouzy J."/>
            <person name="Schoof H."/>
            <person name="Van de Peer Y."/>
            <person name="Proost S."/>
            <person name="Cook D.R."/>
            <person name="Meyers B.C."/>
            <person name="Spannagl M."/>
            <person name="Cheung F."/>
            <person name="De Mita S."/>
            <person name="Krishnakumar V."/>
            <person name="Gundlach H."/>
            <person name="Zhou S."/>
            <person name="Mudge J."/>
            <person name="Bharti A.K."/>
            <person name="Murray J.D."/>
            <person name="Naoumkina M.A."/>
            <person name="Rosen B."/>
            <person name="Silverstein K.A."/>
            <person name="Tang H."/>
            <person name="Rombauts S."/>
            <person name="Zhao P.X."/>
            <person name="Zhou P."/>
            <person name="Barbe V."/>
            <person name="Bardou P."/>
            <person name="Bechner M."/>
            <person name="Bellec A."/>
            <person name="Berger A."/>
            <person name="Berges H."/>
            <person name="Bidwell S."/>
            <person name="Bisseling T."/>
            <person name="Choisne N."/>
            <person name="Couloux A."/>
            <person name="Denny R."/>
            <person name="Deshpande S."/>
            <person name="Dai X."/>
            <person name="Doyle J.J."/>
            <person name="Dudez A.M."/>
            <person name="Farmer A.D."/>
            <person name="Fouteau S."/>
            <person name="Franken C."/>
            <person name="Gibelin C."/>
            <person name="Gish J."/>
            <person name="Goldstein S."/>
            <person name="Gonzalez A.J."/>
            <person name="Green P.J."/>
            <person name="Hallab A."/>
            <person name="Hartog M."/>
            <person name="Hua A."/>
            <person name="Humphray S.J."/>
            <person name="Jeong D.H."/>
            <person name="Jing Y."/>
            <person name="Jocker A."/>
            <person name="Kenton S.M."/>
            <person name="Kim D.J."/>
            <person name="Klee K."/>
            <person name="Lai H."/>
            <person name="Lang C."/>
            <person name="Lin S."/>
            <person name="Macmil S.L."/>
            <person name="Magdelenat G."/>
            <person name="Matthews L."/>
            <person name="McCorrison J."/>
            <person name="Monaghan E.L."/>
            <person name="Mun J.H."/>
            <person name="Najar F.Z."/>
            <person name="Nicholson C."/>
            <person name="Noirot C."/>
            <person name="O'Bleness M."/>
            <person name="Paule C.R."/>
            <person name="Poulain J."/>
            <person name="Prion F."/>
            <person name="Qin B."/>
            <person name="Qu C."/>
            <person name="Retzel E.F."/>
            <person name="Riddle C."/>
            <person name="Sallet E."/>
            <person name="Samain S."/>
            <person name="Samson N."/>
            <person name="Sanders I."/>
            <person name="Saurat O."/>
            <person name="Scarpelli C."/>
            <person name="Schiex T."/>
            <person name="Segurens B."/>
            <person name="Severin A.J."/>
            <person name="Sherrier D.J."/>
            <person name="Shi R."/>
            <person name="Sims S."/>
            <person name="Singer S.R."/>
            <person name="Sinharoy S."/>
            <person name="Sterck L."/>
            <person name="Viollet A."/>
            <person name="Wang B.B."/>
            <person name="Wang K."/>
            <person name="Wang M."/>
            <person name="Wang X."/>
            <person name="Warfsmann J."/>
            <person name="Weissenbach J."/>
            <person name="White D.D."/>
            <person name="White J.D."/>
            <person name="Wiley G.B."/>
            <person name="Wincker P."/>
            <person name="Xing Y."/>
            <person name="Yang L."/>
            <person name="Yao Z."/>
            <person name="Ying F."/>
            <person name="Zhai J."/>
            <person name="Zhou L."/>
            <person name="Zuber A."/>
            <person name="Denarie J."/>
            <person name="Dixon R.A."/>
            <person name="May G.D."/>
            <person name="Schwartz D.C."/>
            <person name="Rogers J."/>
            <person name="Quetier F."/>
            <person name="Town C.D."/>
            <person name="Roe B.A."/>
        </authorList>
    </citation>
    <scope>NUCLEOTIDE SEQUENCE [LARGE SCALE GENOMIC DNA]</scope>
    <source>
        <strain evidence="2">A17</strain>
        <strain evidence="3 4">cv. Jemalong A17</strain>
    </source>
</reference>
<evidence type="ECO:0000313" key="2">
    <source>
        <dbReference type="EMBL" id="AES70964.1"/>
    </source>
</evidence>
<evidence type="ECO:0000313" key="4">
    <source>
        <dbReference type="Proteomes" id="UP000002051"/>
    </source>
</evidence>
<keyword evidence="4" id="KW-1185">Reference proteome</keyword>
<evidence type="ECO:0000313" key="3">
    <source>
        <dbReference type="EnsemblPlants" id="AES70964"/>
    </source>
</evidence>
<dbReference type="EMBL" id="CM001219">
    <property type="protein sequence ID" value="AES70964.1"/>
    <property type="molecule type" value="Genomic_DNA"/>
</dbReference>
<dbReference type="Proteomes" id="UP000002051">
    <property type="component" value="Chromosome 3"/>
</dbReference>
<reference evidence="3" key="3">
    <citation type="submission" date="2015-04" db="UniProtKB">
        <authorList>
            <consortium name="EnsemblPlants"/>
        </authorList>
    </citation>
    <scope>IDENTIFICATION</scope>
    <source>
        <strain evidence="3">cv. Jemalong A17</strain>
    </source>
</reference>
<dbReference type="AlphaFoldDB" id="G7J9C9"/>
<name>G7J9C9_MEDTR</name>
<dbReference type="PaxDb" id="3880-AES70964"/>
<sequence>MSYQATRRPDSGLKSKSMTGCRPSKKLAGQTRALQSLARPSLFPPLSGGIGLRSGSVLLLEVSGSILSDVS</sequence>
<proteinExistence type="predicted"/>
<accession>G7J9C9</accession>
<reference evidence="2 4" key="2">
    <citation type="journal article" date="2014" name="BMC Genomics">
        <title>An improved genome release (version Mt4.0) for the model legume Medicago truncatula.</title>
        <authorList>
            <person name="Tang H."/>
            <person name="Krishnakumar V."/>
            <person name="Bidwell S."/>
            <person name="Rosen B."/>
            <person name="Chan A."/>
            <person name="Zhou S."/>
            <person name="Gentzbittel L."/>
            <person name="Childs K.L."/>
            <person name="Yandell M."/>
            <person name="Gundlach H."/>
            <person name="Mayer K.F."/>
            <person name="Schwartz D.C."/>
            <person name="Town C.D."/>
        </authorList>
    </citation>
    <scope>GENOME REANNOTATION</scope>
    <source>
        <strain evidence="3 4">cv. Jemalong A17</strain>
    </source>
</reference>
<dbReference type="HOGENOM" id="CLU_2743789_0_0_1"/>
<protein>
    <submittedName>
        <fullName evidence="2 3">Uncharacterized protein</fullName>
    </submittedName>
</protein>
<organism evidence="2 4">
    <name type="scientific">Medicago truncatula</name>
    <name type="common">Barrel medic</name>
    <name type="synonym">Medicago tribuloides</name>
    <dbReference type="NCBI Taxonomy" id="3880"/>
    <lineage>
        <taxon>Eukaryota</taxon>
        <taxon>Viridiplantae</taxon>
        <taxon>Streptophyta</taxon>
        <taxon>Embryophyta</taxon>
        <taxon>Tracheophyta</taxon>
        <taxon>Spermatophyta</taxon>
        <taxon>Magnoliopsida</taxon>
        <taxon>eudicotyledons</taxon>
        <taxon>Gunneridae</taxon>
        <taxon>Pentapetalae</taxon>
        <taxon>rosids</taxon>
        <taxon>fabids</taxon>
        <taxon>Fabales</taxon>
        <taxon>Fabaceae</taxon>
        <taxon>Papilionoideae</taxon>
        <taxon>50 kb inversion clade</taxon>
        <taxon>NPAAA clade</taxon>
        <taxon>Hologalegina</taxon>
        <taxon>IRL clade</taxon>
        <taxon>Trifolieae</taxon>
        <taxon>Medicago</taxon>
    </lineage>
</organism>
<evidence type="ECO:0000256" key="1">
    <source>
        <dbReference type="SAM" id="MobiDB-lite"/>
    </source>
</evidence>
<feature type="region of interest" description="Disordered" evidence="1">
    <location>
        <begin position="1"/>
        <end position="30"/>
    </location>
</feature>
<dbReference type="EnsemblPlants" id="AES70964">
    <property type="protein sequence ID" value="AES70964"/>
    <property type="gene ID" value="MTR_3g065430"/>
</dbReference>